<dbReference type="InterPro" id="IPR036388">
    <property type="entry name" value="WH-like_DNA-bd_sf"/>
</dbReference>
<keyword evidence="6" id="KW-1185">Reference proteome</keyword>
<dbReference type="InterPro" id="IPR000792">
    <property type="entry name" value="Tscrpt_reg_LuxR_C"/>
</dbReference>
<dbReference type="EMBL" id="BAAAGX010000003">
    <property type="protein sequence ID" value="GAA0222364.1"/>
    <property type="molecule type" value="Genomic_DNA"/>
</dbReference>
<dbReference type="PRINTS" id="PR00038">
    <property type="entry name" value="HTHLUXR"/>
</dbReference>
<dbReference type="Proteomes" id="UP001500967">
    <property type="component" value="Unassembled WGS sequence"/>
</dbReference>
<evidence type="ECO:0000313" key="5">
    <source>
        <dbReference type="EMBL" id="GAA0222364.1"/>
    </source>
</evidence>
<dbReference type="InterPro" id="IPR016032">
    <property type="entry name" value="Sig_transdc_resp-reg_C-effctor"/>
</dbReference>
<feature type="compositionally biased region" description="Basic and acidic residues" evidence="3">
    <location>
        <begin position="493"/>
        <end position="503"/>
    </location>
</feature>
<dbReference type="Pfam" id="PF00196">
    <property type="entry name" value="GerE"/>
    <property type="match status" value="1"/>
</dbReference>
<evidence type="ECO:0000256" key="1">
    <source>
        <dbReference type="ARBA" id="ARBA00022741"/>
    </source>
</evidence>
<accession>A0ABP3D3C7</accession>
<evidence type="ECO:0000256" key="2">
    <source>
        <dbReference type="ARBA" id="ARBA00022840"/>
    </source>
</evidence>
<evidence type="ECO:0000313" key="6">
    <source>
        <dbReference type="Proteomes" id="UP001500967"/>
    </source>
</evidence>
<dbReference type="CDD" id="cd06170">
    <property type="entry name" value="LuxR_C_like"/>
    <property type="match status" value="1"/>
</dbReference>
<dbReference type="Gene3D" id="1.10.10.10">
    <property type="entry name" value="Winged helix-like DNA-binding domain superfamily/Winged helix DNA-binding domain"/>
    <property type="match status" value="1"/>
</dbReference>
<dbReference type="InterPro" id="IPR027417">
    <property type="entry name" value="P-loop_NTPase"/>
</dbReference>
<organism evidence="5 6">
    <name type="scientific">Cryptosporangium japonicum</name>
    <dbReference type="NCBI Taxonomy" id="80872"/>
    <lineage>
        <taxon>Bacteria</taxon>
        <taxon>Bacillati</taxon>
        <taxon>Actinomycetota</taxon>
        <taxon>Actinomycetes</taxon>
        <taxon>Cryptosporangiales</taxon>
        <taxon>Cryptosporangiaceae</taxon>
        <taxon>Cryptosporangium</taxon>
    </lineage>
</organism>
<evidence type="ECO:0000259" key="4">
    <source>
        <dbReference type="PROSITE" id="PS50043"/>
    </source>
</evidence>
<dbReference type="Pfam" id="PF13191">
    <property type="entry name" value="AAA_16"/>
    <property type="match status" value="1"/>
</dbReference>
<feature type="domain" description="HTH luxR-type" evidence="4">
    <location>
        <begin position="829"/>
        <end position="892"/>
    </location>
</feature>
<comment type="caution">
    <text evidence="5">The sequence shown here is derived from an EMBL/GenBank/DDBJ whole genome shotgun (WGS) entry which is preliminary data.</text>
</comment>
<name>A0ABP3D3C7_9ACTN</name>
<dbReference type="RefSeq" id="WP_344647016.1">
    <property type="nucleotide sequence ID" value="NZ_BAAAGX010000003.1"/>
</dbReference>
<keyword evidence="1" id="KW-0547">Nucleotide-binding</keyword>
<dbReference type="PANTHER" id="PTHR16305:SF35">
    <property type="entry name" value="TRANSCRIPTIONAL ACTIVATOR DOMAIN"/>
    <property type="match status" value="1"/>
</dbReference>
<proteinExistence type="predicted"/>
<gene>
    <name evidence="5" type="ORF">GCM10009539_04450</name>
</gene>
<dbReference type="PANTHER" id="PTHR16305">
    <property type="entry name" value="TESTICULAR SOLUBLE ADENYLYL CYCLASE"/>
    <property type="match status" value="1"/>
</dbReference>
<dbReference type="InterPro" id="IPR041664">
    <property type="entry name" value="AAA_16"/>
</dbReference>
<feature type="region of interest" description="Disordered" evidence="3">
    <location>
        <begin position="493"/>
        <end position="514"/>
    </location>
</feature>
<protein>
    <submittedName>
        <fullName evidence="5">LuxR family transcriptional regulator</fullName>
    </submittedName>
</protein>
<dbReference type="SUPFAM" id="SSF46894">
    <property type="entry name" value="C-terminal effector domain of the bipartite response regulators"/>
    <property type="match status" value="1"/>
</dbReference>
<dbReference type="PROSITE" id="PS50043">
    <property type="entry name" value="HTH_LUXR_2"/>
    <property type="match status" value="1"/>
</dbReference>
<keyword evidence="2" id="KW-0067">ATP-binding</keyword>
<reference evidence="6" key="1">
    <citation type="journal article" date="2019" name="Int. J. Syst. Evol. Microbiol.">
        <title>The Global Catalogue of Microorganisms (GCM) 10K type strain sequencing project: providing services to taxonomists for standard genome sequencing and annotation.</title>
        <authorList>
            <consortium name="The Broad Institute Genomics Platform"/>
            <consortium name="The Broad Institute Genome Sequencing Center for Infectious Disease"/>
            <person name="Wu L."/>
            <person name="Ma J."/>
        </authorList>
    </citation>
    <scope>NUCLEOTIDE SEQUENCE [LARGE SCALE GENOMIC DNA]</scope>
    <source>
        <strain evidence="6">JCM 10425</strain>
    </source>
</reference>
<dbReference type="SMART" id="SM00421">
    <property type="entry name" value="HTH_LUXR"/>
    <property type="match status" value="1"/>
</dbReference>
<dbReference type="SUPFAM" id="SSF52540">
    <property type="entry name" value="P-loop containing nucleoside triphosphate hydrolases"/>
    <property type="match status" value="1"/>
</dbReference>
<sequence>MLLGRGRECDALDGLLRNVRAGRSGVLVLRGEPGIGKSALLDHVAGQAAPGRVVRVAGVEVEVDIAYSGLQQLCGPLLPHLGALPGVQAAALSTALGLTTGSPPELLPLGLAVLSLLAEAASERPIVGVVDDAQWLDRMSGLILGFAARRLDAESVALIFATREPSDDSVLGGLPELRVGGLPVGAARTLLDSVLPEPVDAAVRERLLAEAGGNPLALLELPRGSSSAELAFGFGGHRTTPVAGRVDEGFRRRIAALPAETRVLLLAAAVEPTGDAPLLLRALQLLGVKLSAAEPAATEGLLELGAAVRFRHPLVRSASWRSADATLLREVHAALADATDPADDPDRRAWHRGHAALEPDEEVAGELAAAAGRALARGGRAAAASFLERAAVLTPDADRRAARLLAAARAHLATGATAAVAGLLAAAELGPLDARLRAEAGRLRARAAFLGDSGARSGPVLLDAAAVLAELDGTAARETALLAFAAAIHGGRSGDPDALRRTGEAASALPRGDDPAGRLLDGLIARSVDGDVSRAAAPETTDDPEVLWLSATVALDRLDQATLDRLTVRGVENARRSGARSALPVALAGRSEALLAAGRLAEARILLDEARTIAEATGRPSRLGTRALVAAHQGREKEAEEEIGAAERTAAITGVGRLIGVAALSRAVLRNGLGHFPAALAAARAGTEFPDLSLYPRLLSELVEAASRAGAPAAAAEARDRIAELATAAGTPWALGALALAEALTGPTSGAEARFLAAIAHFDVDLLAFPRARARLLHGEWLRRENRRVDARTALRAAHEAFTAMGADAFADRAARELTATGETVRKRSADARDELTPQETQIARLALDHRTNAEIAAMMYLSPRTVEWHLRKVFTKLGISSRRELATVLGE</sequence>
<evidence type="ECO:0000256" key="3">
    <source>
        <dbReference type="SAM" id="MobiDB-lite"/>
    </source>
</evidence>